<dbReference type="Gene3D" id="1.25.40.10">
    <property type="entry name" value="Tetratricopeptide repeat domain"/>
    <property type="match status" value="1"/>
</dbReference>
<evidence type="ECO:0000259" key="2">
    <source>
        <dbReference type="Pfam" id="PF17107"/>
    </source>
</evidence>
<reference evidence="4" key="1">
    <citation type="submission" date="2023-02" db="EMBL/GenBank/DDBJ databases">
        <title>Colletotrichum kahawae CIFC_Que2 genome sequencing and assembly.</title>
        <authorList>
            <person name="Baroncelli R."/>
        </authorList>
    </citation>
    <scope>NUCLEOTIDE SEQUENCE</scope>
    <source>
        <strain evidence="4">CIFC_Que2</strain>
    </source>
</reference>
<feature type="domain" description="NB-ARC" evidence="1">
    <location>
        <begin position="178"/>
        <end position="351"/>
    </location>
</feature>
<organism evidence="4 5">
    <name type="scientific">Colletotrichum kahawae</name>
    <name type="common">Coffee berry disease fungus</name>
    <dbReference type="NCBI Taxonomy" id="34407"/>
    <lineage>
        <taxon>Eukaryota</taxon>
        <taxon>Fungi</taxon>
        <taxon>Dikarya</taxon>
        <taxon>Ascomycota</taxon>
        <taxon>Pezizomycotina</taxon>
        <taxon>Sordariomycetes</taxon>
        <taxon>Hypocreomycetidae</taxon>
        <taxon>Glomerellales</taxon>
        <taxon>Glomerellaceae</taxon>
        <taxon>Colletotrichum</taxon>
        <taxon>Colletotrichum gloeosporioides species complex</taxon>
    </lineage>
</organism>
<dbReference type="Pfam" id="PF00931">
    <property type="entry name" value="NB-ARC"/>
    <property type="match status" value="1"/>
</dbReference>
<dbReference type="InterPro" id="IPR002182">
    <property type="entry name" value="NB-ARC"/>
</dbReference>
<gene>
    <name evidence="4" type="ORF">CKAH01_13143</name>
</gene>
<evidence type="ECO:0000313" key="5">
    <source>
        <dbReference type="Proteomes" id="UP001281614"/>
    </source>
</evidence>
<feature type="domain" description="NACHT-NTPase and P-loop NTPases N-terminal" evidence="2">
    <location>
        <begin position="8"/>
        <end position="130"/>
    </location>
</feature>
<dbReference type="InterPro" id="IPR031352">
    <property type="entry name" value="SesA"/>
</dbReference>
<name>A0AAD9YRU4_COLKA</name>
<comment type="caution">
    <text evidence="4">The sequence shown here is derived from an EMBL/GenBank/DDBJ whole genome shotgun (WGS) entry which is preliminary data.</text>
</comment>
<dbReference type="PANTHER" id="PTHR46082:SF6">
    <property type="entry name" value="AAA+ ATPASE DOMAIN-CONTAINING PROTEIN-RELATED"/>
    <property type="match status" value="1"/>
</dbReference>
<dbReference type="InterPro" id="IPR056681">
    <property type="entry name" value="DUF7779"/>
</dbReference>
<evidence type="ECO:0000259" key="1">
    <source>
        <dbReference type="Pfam" id="PF00931"/>
    </source>
</evidence>
<feature type="domain" description="DUF7779" evidence="3">
    <location>
        <begin position="432"/>
        <end position="502"/>
    </location>
</feature>
<sequence length="764" mass="86064">MDIVGLVAAIAQFVAIGIKLANRVADFNAAVDDIPENLKQITAVLPLMNHDLEKLKRKVEVNKISKDTQIALKAVVVGCSDTAARLNVILESVLPAEGASKWSRRLAAVKSLASDRKIDDAASALKEYMNALVFHQVSDIAGSLDLEMTPSSRDPHSQAFWIVPYDRNINFVGRHDIFKALDETLSMKKESQPKAALYRLGGIGKSQIVLEYCHRTRKENGDISVFWVNAATSARFEESFTQITRECDLMNCRDAGTEATALVKSWLEIRHLGPWLMVIDNVDNAHGFFQEKMRCGKTPSECIPRCSRGSLLYTTRSRHVAVDVATPSKPIDVRQMTKSEGIQLVKRRLQQEESDIDIITLLDCLEYIPLAINQAVAFMAKRRKIIQEYVDRYRRDDVAKAMLLSHEFSDHARSESSLESVAKTWMISFESIQSLDPRASQLLFVISFLQNQGIPAQLLQSKEEDCFDFEDSAELLEAYSFINANKKSSTFSTHRLVQVATKLWLRKMMPADVDKWALGALESVNDRFPQSASDYEADYFNQCASLLPHAEAVLQHSFTIESQNIGKTKAILLNSTGRYVYWMESYEEARTKFQQSTDMNLKHLGAKHVNTMESIEQLAWSLVNHNERKEAIPLLEQLVKDRTEIMGENDRQTIEALSDLAVAVALTDDIERSEEIQREALSRSKRFLGPQSLDTTNCMARLANVLSDLGKNIEAETLYRDVFGSYQKYARTYTSKCAHSRIELGSSLIVSMRDAGRSFQNAST</sequence>
<proteinExistence type="predicted"/>
<dbReference type="AlphaFoldDB" id="A0AAD9YRU4"/>
<protein>
    <submittedName>
        <fullName evidence="4">Kinesin light chain</fullName>
    </submittedName>
</protein>
<dbReference type="SUPFAM" id="SSF48452">
    <property type="entry name" value="TPR-like"/>
    <property type="match status" value="1"/>
</dbReference>
<evidence type="ECO:0000313" key="4">
    <source>
        <dbReference type="EMBL" id="KAK2774697.1"/>
    </source>
</evidence>
<dbReference type="Pfam" id="PF25000">
    <property type="entry name" value="DUF7779"/>
    <property type="match status" value="1"/>
</dbReference>
<dbReference type="Proteomes" id="UP001281614">
    <property type="component" value="Unassembled WGS sequence"/>
</dbReference>
<dbReference type="PANTHER" id="PTHR46082">
    <property type="entry name" value="ATP/GTP-BINDING PROTEIN-RELATED"/>
    <property type="match status" value="1"/>
</dbReference>
<dbReference type="InterPro" id="IPR011990">
    <property type="entry name" value="TPR-like_helical_dom_sf"/>
</dbReference>
<dbReference type="InterPro" id="IPR027417">
    <property type="entry name" value="P-loop_NTPase"/>
</dbReference>
<accession>A0AAD9YRU4</accession>
<dbReference type="InterPro" id="IPR053137">
    <property type="entry name" value="NLR-like"/>
</dbReference>
<dbReference type="SUPFAM" id="SSF52540">
    <property type="entry name" value="P-loop containing nucleoside triphosphate hydrolases"/>
    <property type="match status" value="1"/>
</dbReference>
<keyword evidence="5" id="KW-1185">Reference proteome</keyword>
<evidence type="ECO:0000259" key="3">
    <source>
        <dbReference type="Pfam" id="PF25000"/>
    </source>
</evidence>
<dbReference type="Gene3D" id="3.40.50.300">
    <property type="entry name" value="P-loop containing nucleotide triphosphate hydrolases"/>
    <property type="match status" value="1"/>
</dbReference>
<dbReference type="Pfam" id="PF13424">
    <property type="entry name" value="TPR_12"/>
    <property type="match status" value="1"/>
</dbReference>
<dbReference type="EMBL" id="VYYT01000044">
    <property type="protein sequence ID" value="KAK2774697.1"/>
    <property type="molecule type" value="Genomic_DNA"/>
</dbReference>
<dbReference type="GO" id="GO:0043531">
    <property type="term" value="F:ADP binding"/>
    <property type="evidence" value="ECO:0007669"/>
    <property type="project" value="InterPro"/>
</dbReference>
<dbReference type="Pfam" id="PF17107">
    <property type="entry name" value="SesA"/>
    <property type="match status" value="1"/>
</dbReference>